<dbReference type="EMBL" id="JAAIFS010000005">
    <property type="protein sequence ID" value="NEV89953.1"/>
    <property type="molecule type" value="Genomic_DNA"/>
</dbReference>
<comment type="caution">
    <text evidence="9">The sequence shown here is derived from an EMBL/GenBank/DDBJ whole genome shotgun (WGS) entry which is preliminary data.</text>
</comment>
<dbReference type="GO" id="GO:0005506">
    <property type="term" value="F:iron ion binding"/>
    <property type="evidence" value="ECO:0007669"/>
    <property type="project" value="InterPro"/>
</dbReference>
<dbReference type="GO" id="GO:0016705">
    <property type="term" value="F:oxidoreductase activity, acting on paired donors, with incorporation or reduction of molecular oxygen"/>
    <property type="evidence" value="ECO:0007669"/>
    <property type="project" value="InterPro"/>
</dbReference>
<feature type="compositionally biased region" description="Basic and acidic residues" evidence="8">
    <location>
        <begin position="29"/>
        <end position="47"/>
    </location>
</feature>
<keyword evidence="6 7" id="KW-0503">Monooxygenase</keyword>
<feature type="region of interest" description="Disordered" evidence="8">
    <location>
        <begin position="23"/>
        <end position="64"/>
    </location>
</feature>
<proteinExistence type="inferred from homology"/>
<dbReference type="PROSITE" id="PS00086">
    <property type="entry name" value="CYTOCHROME_P450"/>
    <property type="match status" value="1"/>
</dbReference>
<dbReference type="CDD" id="cd11031">
    <property type="entry name" value="Cyp158A-like"/>
    <property type="match status" value="1"/>
</dbReference>
<evidence type="ECO:0000313" key="9">
    <source>
        <dbReference type="EMBL" id="NEV89953.1"/>
    </source>
</evidence>
<reference evidence="9" key="1">
    <citation type="journal article" date="2020" name="Microorganisms">
        <title>Isolation, Genomic and Metabolomic Characterization of Streptomyces tendae VITAKN with Quorum Sensing Inhibitory Activity from Southern India.</title>
        <authorList>
            <person name="Ishaque N.M."/>
            <person name="Burgsdorf I."/>
            <person name="Limlingan Malit J.J."/>
            <person name="Saha S."/>
            <person name="Teta R."/>
            <person name="Ewe D."/>
            <person name="Kannabiran K."/>
            <person name="Hrouzek P."/>
            <person name="Steindler L."/>
            <person name="Costantino V."/>
            <person name="Saurav K."/>
        </authorList>
    </citation>
    <scope>NUCLEOTIDE SEQUENCE</scope>
    <source>
        <strain evidence="9">VITAKN</strain>
    </source>
</reference>
<dbReference type="FunFam" id="1.10.630.10:FF:000018">
    <property type="entry name" value="Cytochrome P450 monooxygenase"/>
    <property type="match status" value="1"/>
</dbReference>
<name>A0A6B3QPF7_STRTE</name>
<organism evidence="9">
    <name type="scientific">Streptomyces tendae</name>
    <dbReference type="NCBI Taxonomy" id="1932"/>
    <lineage>
        <taxon>Bacteria</taxon>
        <taxon>Bacillati</taxon>
        <taxon>Actinomycetota</taxon>
        <taxon>Actinomycetes</taxon>
        <taxon>Kitasatosporales</taxon>
        <taxon>Streptomycetaceae</taxon>
        <taxon>Streptomyces</taxon>
    </lineage>
</organism>
<keyword evidence="3 7" id="KW-0479">Metal-binding</keyword>
<dbReference type="GO" id="GO:0004497">
    <property type="term" value="F:monooxygenase activity"/>
    <property type="evidence" value="ECO:0007669"/>
    <property type="project" value="UniProtKB-KW"/>
</dbReference>
<keyword evidence="5 7" id="KW-0408">Iron</keyword>
<comment type="similarity">
    <text evidence="1 7">Belongs to the cytochrome P450 family.</text>
</comment>
<protein>
    <submittedName>
        <fullName evidence="9">Cytochrome P450</fullName>
    </submittedName>
</protein>
<dbReference type="InterPro" id="IPR002397">
    <property type="entry name" value="Cyt_P450_B"/>
</dbReference>
<accession>A0A6B3QPF7</accession>
<evidence type="ECO:0000256" key="2">
    <source>
        <dbReference type="ARBA" id="ARBA00022617"/>
    </source>
</evidence>
<dbReference type="InterPro" id="IPR017972">
    <property type="entry name" value="Cyt_P450_CS"/>
</dbReference>
<dbReference type="PRINTS" id="PR00359">
    <property type="entry name" value="BP450"/>
</dbReference>
<dbReference type="Gene3D" id="1.10.630.10">
    <property type="entry name" value="Cytochrome P450"/>
    <property type="match status" value="1"/>
</dbReference>
<keyword evidence="4 7" id="KW-0560">Oxidoreductase</keyword>
<evidence type="ECO:0000256" key="5">
    <source>
        <dbReference type="ARBA" id="ARBA00023004"/>
    </source>
</evidence>
<dbReference type="InterPro" id="IPR036396">
    <property type="entry name" value="Cyt_P450_sf"/>
</dbReference>
<dbReference type="GO" id="GO:0020037">
    <property type="term" value="F:heme binding"/>
    <property type="evidence" value="ECO:0007669"/>
    <property type="project" value="InterPro"/>
</dbReference>
<sequence length="445" mass="48342">MPEALPTSPAVCPSAARTCGGATIVSSSRETESRGSDSQESASRESEVFPFNGSSYRGPDPRYAGWRTQEPVKRVRTAGGVDAWLVTRYEDVRAAQADPRLSRALACGPGAPRIGGTMYTTPDMIISMDSPEHSRLRKLVAGAFTARRVERMRPRVQSVLDELLDDIEAKGSPADLVPQLALPFPLTVIGELLGVPPEDLRKFEVWARSFATVDDRAGGEASLEGLAKLSEYIVGLIADKRAEPADDMLSELIAARDQGDRLSEAELVTFGFTLIGAGFDTTANQLANSVLALIAHHRDQWEWLVEEPARVPSAVDEILRHVNLFATDTSGFPRIAAQDMEIGGVEIAAGDAVLLSLASANRDGTVFEDPDRLDLGRLRNPHLSFGHGIHHCLGKHLGRMEMEIALTGLVRRLPDLRLAVDEGELPWHVGEINHTLTSLPVTWGR</sequence>
<dbReference type="PANTHER" id="PTHR46696:SF6">
    <property type="entry name" value="P450, PUTATIVE (EUROFUNG)-RELATED"/>
    <property type="match status" value="1"/>
</dbReference>
<keyword evidence="2 7" id="KW-0349">Heme</keyword>
<dbReference type="SUPFAM" id="SSF48264">
    <property type="entry name" value="Cytochrome P450"/>
    <property type="match status" value="1"/>
</dbReference>
<gene>
    <name evidence="9" type="ORF">GUR47_25340</name>
</gene>
<dbReference type="PANTHER" id="PTHR46696">
    <property type="entry name" value="P450, PUTATIVE (EUROFUNG)-RELATED"/>
    <property type="match status" value="1"/>
</dbReference>
<evidence type="ECO:0000256" key="4">
    <source>
        <dbReference type="ARBA" id="ARBA00023002"/>
    </source>
</evidence>
<evidence type="ECO:0000256" key="8">
    <source>
        <dbReference type="SAM" id="MobiDB-lite"/>
    </source>
</evidence>
<evidence type="ECO:0000256" key="7">
    <source>
        <dbReference type="RuleBase" id="RU000461"/>
    </source>
</evidence>
<dbReference type="InterPro" id="IPR001128">
    <property type="entry name" value="Cyt_P450"/>
</dbReference>
<evidence type="ECO:0000256" key="6">
    <source>
        <dbReference type="ARBA" id="ARBA00023033"/>
    </source>
</evidence>
<dbReference type="Pfam" id="PF00067">
    <property type="entry name" value="p450"/>
    <property type="match status" value="1"/>
</dbReference>
<evidence type="ECO:0000256" key="3">
    <source>
        <dbReference type="ARBA" id="ARBA00022723"/>
    </source>
</evidence>
<dbReference type="PRINTS" id="PR00385">
    <property type="entry name" value="P450"/>
</dbReference>
<dbReference type="AlphaFoldDB" id="A0A6B3QPF7"/>
<evidence type="ECO:0000256" key="1">
    <source>
        <dbReference type="ARBA" id="ARBA00010617"/>
    </source>
</evidence>